<name>A0A131Y5M8_IXORI</name>
<dbReference type="AlphaFoldDB" id="A0A131Y5M8"/>
<protein>
    <submittedName>
        <fullName evidence="1">Putative endonuclease/reverse transcript</fullName>
    </submittedName>
</protein>
<feature type="non-terminal residue" evidence="1">
    <location>
        <position position="1"/>
    </location>
</feature>
<keyword evidence="1" id="KW-0255">Endonuclease</keyword>
<proteinExistence type="evidence at transcript level"/>
<evidence type="ECO:0000313" key="1">
    <source>
        <dbReference type="EMBL" id="JAP74137.1"/>
    </source>
</evidence>
<sequence>FSKSPDRPTYAYQLAVHPLENVSSLIFLGVHLSSDLPWEFHIEYIASSTNETLGFIRLHLHQTSPNVKQMSYCILVRCKLKCASTIWNHH</sequence>
<keyword evidence="1" id="KW-0378">Hydrolase</keyword>
<organism evidence="1">
    <name type="scientific">Ixodes ricinus</name>
    <name type="common">Common tick</name>
    <name type="synonym">Acarus ricinus</name>
    <dbReference type="NCBI Taxonomy" id="34613"/>
    <lineage>
        <taxon>Eukaryota</taxon>
        <taxon>Metazoa</taxon>
        <taxon>Ecdysozoa</taxon>
        <taxon>Arthropoda</taxon>
        <taxon>Chelicerata</taxon>
        <taxon>Arachnida</taxon>
        <taxon>Acari</taxon>
        <taxon>Parasitiformes</taxon>
        <taxon>Ixodida</taxon>
        <taxon>Ixodoidea</taxon>
        <taxon>Ixodidae</taxon>
        <taxon>Ixodinae</taxon>
        <taxon>Ixodes</taxon>
    </lineage>
</organism>
<accession>A0A131Y5M8</accession>
<keyword evidence="1" id="KW-0540">Nuclease</keyword>
<reference evidence="1" key="1">
    <citation type="submission" date="2016-02" db="EMBL/GenBank/DDBJ databases">
        <title>RNAseq analyses of the midgut from blood- or serum-fed Ixodes ricinus ticks.</title>
        <authorList>
            <person name="Perner J."/>
            <person name="Provaznik J."/>
            <person name="Schrenkova J."/>
            <person name="Urbanova V."/>
            <person name="Ribeiro J.M."/>
            <person name="Kopacek P."/>
        </authorList>
    </citation>
    <scope>NUCLEOTIDE SEQUENCE</scope>
    <source>
        <tissue evidence="1">Gut</tissue>
    </source>
</reference>
<dbReference type="EMBL" id="GEFM01001659">
    <property type="protein sequence ID" value="JAP74137.1"/>
    <property type="molecule type" value="mRNA"/>
</dbReference>
<dbReference type="GO" id="GO:0004519">
    <property type="term" value="F:endonuclease activity"/>
    <property type="evidence" value="ECO:0007669"/>
    <property type="project" value="UniProtKB-KW"/>
</dbReference>